<feature type="region of interest" description="Disordered" evidence="1">
    <location>
        <begin position="364"/>
        <end position="416"/>
    </location>
</feature>
<name>A0A8H8DDX1_9ASCO</name>
<feature type="compositionally biased region" description="Low complexity" evidence="1">
    <location>
        <begin position="34"/>
        <end position="46"/>
    </location>
</feature>
<dbReference type="Pfam" id="PF02213">
    <property type="entry name" value="GYF"/>
    <property type="match status" value="1"/>
</dbReference>
<feature type="compositionally biased region" description="Polar residues" evidence="1">
    <location>
        <begin position="364"/>
        <end position="375"/>
    </location>
</feature>
<feature type="domain" description="GYF" evidence="2">
    <location>
        <begin position="420"/>
        <end position="474"/>
    </location>
</feature>
<feature type="compositionally biased region" description="Acidic residues" evidence="1">
    <location>
        <begin position="90"/>
        <end position="106"/>
    </location>
</feature>
<dbReference type="PANTHER" id="PTHR13138">
    <property type="entry name" value="PROTEIN LIN1"/>
    <property type="match status" value="1"/>
</dbReference>
<feature type="compositionally biased region" description="Polar residues" evidence="1">
    <location>
        <begin position="398"/>
        <end position="413"/>
    </location>
</feature>
<dbReference type="GO" id="GO:0005682">
    <property type="term" value="C:U5 snRNP"/>
    <property type="evidence" value="ECO:0007669"/>
    <property type="project" value="InterPro"/>
</dbReference>
<dbReference type="Proteomes" id="UP000669133">
    <property type="component" value="Unassembled WGS sequence"/>
</dbReference>
<organism evidence="3 4">
    <name type="scientific">Candida metapsilosis</name>
    <dbReference type="NCBI Taxonomy" id="273372"/>
    <lineage>
        <taxon>Eukaryota</taxon>
        <taxon>Fungi</taxon>
        <taxon>Dikarya</taxon>
        <taxon>Ascomycota</taxon>
        <taxon>Saccharomycotina</taxon>
        <taxon>Pichiomycetes</taxon>
        <taxon>Debaryomycetaceae</taxon>
        <taxon>Candida/Lodderomyces clade</taxon>
        <taxon>Candida</taxon>
    </lineage>
</organism>
<sequence>MSLRHVVGYDEEEDQNEVNEVNGNDSYLEDGNGDDTISSSDNSDISSSEEERQQDNKTNNGTPIAHQMESEDDMFASDDDNEGNKPSIPQEDEDDDDMFASDDDDNNNNNNNSTTKPTKQPKQVQFSNKNTTIHLNPTSIDDSKTQAKSEDDDDESTDNEYYINAEEFTTSSNRKKRQPKMEAFNMDQEERDGHFNKVGDYISNKEEGDDDSDSDSDKPQNEDSWAMNLSKSDIRKAKLAQSRRQQQQELNESHKDGNMDPVEVVYASLIGLLEPAESPMEALARLNAQLKHNKRNNKSGKSKSKRKRDQNDKHVEHVLDSTIIKQNISQITNFCSVLINDKHMDVDEVYDMTREQFMRMYQSETGEEYNQSTSYMKRHREEEDNTNNNNDNEEITDGISNSGIVDTEQPPQSSHDDYGDKIWEFKWVNDDTNTINGPYSNYEMSHWKTHYFENNVEVRKLGDVKFVHIQDIHF</sequence>
<feature type="region of interest" description="Disordered" evidence="1">
    <location>
        <begin position="1"/>
        <end position="259"/>
    </location>
</feature>
<evidence type="ECO:0000313" key="3">
    <source>
        <dbReference type="EMBL" id="KAG5420381.1"/>
    </source>
</evidence>
<comment type="caution">
    <text evidence="3">The sequence shown here is derived from an EMBL/GenBank/DDBJ whole genome shotgun (WGS) entry which is preliminary data.</text>
</comment>
<dbReference type="PROSITE" id="PS50829">
    <property type="entry name" value="GYF"/>
    <property type="match status" value="1"/>
</dbReference>
<dbReference type="SUPFAM" id="SSF55277">
    <property type="entry name" value="GYF domain"/>
    <property type="match status" value="1"/>
</dbReference>
<evidence type="ECO:0000313" key="4">
    <source>
        <dbReference type="Proteomes" id="UP000669133"/>
    </source>
</evidence>
<dbReference type="AlphaFoldDB" id="A0A8H8DDX1"/>
<feature type="compositionally biased region" description="Acidic residues" evidence="1">
    <location>
        <begin position="70"/>
        <end position="81"/>
    </location>
</feature>
<reference evidence="3 4" key="1">
    <citation type="submission" date="2020-12" db="EMBL/GenBank/DDBJ databases">
        <title>Effect of drift, selection, and recombination on the evolution of hybrid genomes in Candida yeast pathogens.</title>
        <authorList>
            <person name="Mixao V."/>
            <person name="Ksiezopolska E."/>
            <person name="Saus E."/>
            <person name="Boekhout T."/>
            <person name="Gacser A."/>
            <person name="Gabaldon T."/>
        </authorList>
    </citation>
    <scope>NUCLEOTIDE SEQUENCE [LARGE SCALE GENOMIC DNA]</scope>
    <source>
        <strain evidence="3 4">BP57</strain>
    </source>
</reference>
<feature type="region of interest" description="Disordered" evidence="1">
    <location>
        <begin position="289"/>
        <end position="314"/>
    </location>
</feature>
<proteinExistence type="predicted"/>
<keyword evidence="4" id="KW-1185">Reference proteome</keyword>
<dbReference type="RefSeq" id="XP_067549497.1">
    <property type="nucleotide sequence ID" value="XM_067691098.1"/>
</dbReference>
<dbReference type="InterPro" id="IPR039905">
    <property type="entry name" value="CD2BP2/Lin1"/>
</dbReference>
<dbReference type="InterPro" id="IPR035445">
    <property type="entry name" value="GYF-like_dom_sf"/>
</dbReference>
<accession>A0A8H8DDX1</accession>
<dbReference type="GeneID" id="93650891"/>
<protein>
    <recommendedName>
        <fullName evidence="2">GYF domain-containing protein</fullName>
    </recommendedName>
</protein>
<evidence type="ECO:0000256" key="1">
    <source>
        <dbReference type="SAM" id="MobiDB-lite"/>
    </source>
</evidence>
<dbReference type="InterPro" id="IPR003169">
    <property type="entry name" value="GYF"/>
</dbReference>
<feature type="compositionally biased region" description="Polar residues" evidence="1">
    <location>
        <begin position="113"/>
        <end position="140"/>
    </location>
</feature>
<feature type="compositionally biased region" description="Basic residues" evidence="1">
    <location>
        <begin position="291"/>
        <end position="308"/>
    </location>
</feature>
<dbReference type="EMBL" id="JAEOAQ010000002">
    <property type="protein sequence ID" value="KAG5420381.1"/>
    <property type="molecule type" value="Genomic_DNA"/>
</dbReference>
<dbReference type="OrthoDB" id="331341at2759"/>
<gene>
    <name evidence="3" type="ORF">I9W82_002262</name>
</gene>
<dbReference type="Gene3D" id="3.30.1490.40">
    <property type="match status" value="1"/>
</dbReference>
<dbReference type="SMART" id="SM00444">
    <property type="entry name" value="GYF"/>
    <property type="match status" value="1"/>
</dbReference>
<dbReference type="PANTHER" id="PTHR13138:SF3">
    <property type="entry name" value="CD2 ANTIGEN CYTOPLASMIC TAIL-BINDING PROTEIN 2"/>
    <property type="match status" value="1"/>
</dbReference>
<evidence type="ECO:0000259" key="2">
    <source>
        <dbReference type="PROSITE" id="PS50829"/>
    </source>
</evidence>